<name>A0A8J6TAN6_9BACT</name>
<accession>A0A8J6TAN6</accession>
<dbReference type="EMBL" id="JACNLL010000005">
    <property type="protein sequence ID" value="MBC8198448.1"/>
    <property type="molecule type" value="Genomic_DNA"/>
</dbReference>
<organism evidence="1 2">
    <name type="scientific">Candidatus Desulfaltia bathyphila</name>
    <dbReference type="NCBI Taxonomy" id="2841697"/>
    <lineage>
        <taxon>Bacteria</taxon>
        <taxon>Pseudomonadati</taxon>
        <taxon>Thermodesulfobacteriota</taxon>
        <taxon>Desulfobacteria</taxon>
        <taxon>Desulfobacterales</taxon>
        <taxon>Desulfobacterales incertae sedis</taxon>
        <taxon>Candidatus Desulfaltia</taxon>
    </lineage>
</organism>
<dbReference type="AlphaFoldDB" id="A0A8J6TAN6"/>
<evidence type="ECO:0000313" key="2">
    <source>
        <dbReference type="Proteomes" id="UP000603545"/>
    </source>
</evidence>
<protein>
    <submittedName>
        <fullName evidence="1">Uncharacterized protein</fullName>
    </submittedName>
</protein>
<evidence type="ECO:0000313" key="1">
    <source>
        <dbReference type="EMBL" id="MBC8198448.1"/>
    </source>
</evidence>
<sequence length="98" mass="11288">MIGLIHDIFNIADRYGLKILNIDTTDVTLMVRIEILPNISIQLYRNTKKDKLNMALILGNDRVYGVDGEGGLYHEHPAEDPTTHTFIKERFEIEEFEA</sequence>
<gene>
    <name evidence="1" type="ORF">H8E80_00150</name>
</gene>
<reference evidence="1 2" key="1">
    <citation type="submission" date="2020-08" db="EMBL/GenBank/DDBJ databases">
        <title>Bridging the membrane lipid divide: bacteria of the FCB group superphylum have the potential to synthesize archaeal ether lipids.</title>
        <authorList>
            <person name="Villanueva L."/>
            <person name="Von Meijenfeldt F.A.B."/>
            <person name="Westbye A.B."/>
            <person name="Yadav S."/>
            <person name="Hopmans E.C."/>
            <person name="Dutilh B.E."/>
            <person name="Sinninghe Damste J.S."/>
        </authorList>
    </citation>
    <scope>NUCLEOTIDE SEQUENCE [LARGE SCALE GENOMIC DNA]</scope>
    <source>
        <strain evidence="1">NIOZ-UU82</strain>
    </source>
</reference>
<proteinExistence type="predicted"/>
<comment type="caution">
    <text evidence="1">The sequence shown here is derived from an EMBL/GenBank/DDBJ whole genome shotgun (WGS) entry which is preliminary data.</text>
</comment>
<dbReference type="Proteomes" id="UP000603545">
    <property type="component" value="Unassembled WGS sequence"/>
</dbReference>